<feature type="region of interest" description="Disordered" evidence="1">
    <location>
        <begin position="107"/>
        <end position="134"/>
    </location>
</feature>
<dbReference type="PANTHER" id="PTHR31303">
    <property type="entry name" value="CTP-DEPENDENT DIACYLGLYCEROL KINASE 1"/>
    <property type="match status" value="1"/>
</dbReference>
<dbReference type="EMBL" id="MU157950">
    <property type="protein sequence ID" value="KAF9522334.1"/>
    <property type="molecule type" value="Genomic_DNA"/>
</dbReference>
<feature type="transmembrane region" description="Helical" evidence="2">
    <location>
        <begin position="302"/>
        <end position="323"/>
    </location>
</feature>
<protein>
    <recommendedName>
        <fullName evidence="5">Phosphatidate cytidylyltransferase</fullName>
    </recommendedName>
</protein>
<organism evidence="3 4">
    <name type="scientific">Crepidotus variabilis</name>
    <dbReference type="NCBI Taxonomy" id="179855"/>
    <lineage>
        <taxon>Eukaryota</taxon>
        <taxon>Fungi</taxon>
        <taxon>Dikarya</taxon>
        <taxon>Basidiomycota</taxon>
        <taxon>Agaricomycotina</taxon>
        <taxon>Agaricomycetes</taxon>
        <taxon>Agaricomycetidae</taxon>
        <taxon>Agaricales</taxon>
        <taxon>Agaricineae</taxon>
        <taxon>Crepidotaceae</taxon>
        <taxon>Crepidotus</taxon>
    </lineage>
</organism>
<evidence type="ECO:0000313" key="4">
    <source>
        <dbReference type="Proteomes" id="UP000807306"/>
    </source>
</evidence>
<evidence type="ECO:0008006" key="5">
    <source>
        <dbReference type="Google" id="ProtNLM"/>
    </source>
</evidence>
<name>A0A9P6JIW6_9AGAR</name>
<dbReference type="PANTHER" id="PTHR31303:SF1">
    <property type="entry name" value="CTP-DEPENDENT DIACYLGLYCEROL KINASE 1"/>
    <property type="match status" value="1"/>
</dbReference>
<feature type="transmembrane region" description="Helical" evidence="2">
    <location>
        <begin position="360"/>
        <end position="379"/>
    </location>
</feature>
<feature type="region of interest" description="Disordered" evidence="1">
    <location>
        <begin position="1"/>
        <end position="51"/>
    </location>
</feature>
<keyword evidence="2" id="KW-1133">Transmembrane helix</keyword>
<feature type="compositionally biased region" description="Low complexity" evidence="1">
    <location>
        <begin position="121"/>
        <end position="131"/>
    </location>
</feature>
<evidence type="ECO:0000256" key="2">
    <source>
        <dbReference type="SAM" id="Phobius"/>
    </source>
</evidence>
<accession>A0A9P6JIW6</accession>
<comment type="caution">
    <text evidence="3">The sequence shown here is derived from an EMBL/GenBank/DDBJ whole genome shotgun (WGS) entry which is preliminary data.</text>
</comment>
<sequence>MAAADIQQPPTTPARRSSRPRRSSTPRSPPPQTTSKRSPSPIISSLSAENPKGVKNITRKVIKRLEGLGHLEMLVDSDFVLPEEEEVGGDNEEKEVEKVLYAIGQESLRSNKSGNKHKSNGHATNGHANGNSQVDKLKKAKTDFEIPRKVLHSSIGFLTLYLYASESDVSVVVRALWLALCVIVPADLLRFKSKWFARTYERYLGFLMRESEKVCRLSLSVRILSNIITPSQNSVNGVIWYIIGVNFALAFYPQDVATVAILILSWADTSASTFGRLYGSATRKLPSRLPILRLPLAPRKSLAGFIAASVTGAAIAAGFWGLVAPVRFGGRDLTWEWTAGVRQVDADGTGAKSFGFGGPVGLLLITVVAGLVSGVAEALDLPGSLDDNLTLPIISGGCILGFIKLLGVAASWLSS</sequence>
<dbReference type="InterPro" id="IPR037997">
    <property type="entry name" value="Dgk1-like"/>
</dbReference>
<keyword evidence="2" id="KW-0812">Transmembrane</keyword>
<evidence type="ECO:0000313" key="3">
    <source>
        <dbReference type="EMBL" id="KAF9522334.1"/>
    </source>
</evidence>
<dbReference type="Proteomes" id="UP000807306">
    <property type="component" value="Unassembled WGS sequence"/>
</dbReference>
<reference evidence="3" key="1">
    <citation type="submission" date="2020-11" db="EMBL/GenBank/DDBJ databases">
        <authorList>
            <consortium name="DOE Joint Genome Institute"/>
            <person name="Ahrendt S."/>
            <person name="Riley R."/>
            <person name="Andreopoulos W."/>
            <person name="Labutti K."/>
            <person name="Pangilinan J."/>
            <person name="Ruiz-Duenas F.J."/>
            <person name="Barrasa J.M."/>
            <person name="Sanchez-Garcia M."/>
            <person name="Camarero S."/>
            <person name="Miyauchi S."/>
            <person name="Serrano A."/>
            <person name="Linde D."/>
            <person name="Babiker R."/>
            <person name="Drula E."/>
            <person name="Ayuso-Fernandez I."/>
            <person name="Pacheco R."/>
            <person name="Padilla G."/>
            <person name="Ferreira P."/>
            <person name="Barriuso J."/>
            <person name="Kellner H."/>
            <person name="Castanera R."/>
            <person name="Alfaro M."/>
            <person name="Ramirez L."/>
            <person name="Pisabarro A.G."/>
            <person name="Kuo A."/>
            <person name="Tritt A."/>
            <person name="Lipzen A."/>
            <person name="He G."/>
            <person name="Yan M."/>
            <person name="Ng V."/>
            <person name="Cullen D."/>
            <person name="Martin F."/>
            <person name="Rosso M.-N."/>
            <person name="Henrissat B."/>
            <person name="Hibbett D."/>
            <person name="Martinez A.T."/>
            <person name="Grigoriev I.V."/>
        </authorList>
    </citation>
    <scope>NUCLEOTIDE SEQUENCE</scope>
    <source>
        <strain evidence="3">CBS 506.95</strain>
    </source>
</reference>
<feature type="transmembrane region" description="Helical" evidence="2">
    <location>
        <begin position="391"/>
        <end position="413"/>
    </location>
</feature>
<dbReference type="OrthoDB" id="5673at2759"/>
<keyword evidence="4" id="KW-1185">Reference proteome</keyword>
<dbReference type="GO" id="GO:0006654">
    <property type="term" value="P:phosphatidic acid biosynthetic process"/>
    <property type="evidence" value="ECO:0007669"/>
    <property type="project" value="TreeGrafter"/>
</dbReference>
<dbReference type="AlphaFoldDB" id="A0A9P6JIW6"/>
<proteinExistence type="predicted"/>
<evidence type="ECO:0000256" key="1">
    <source>
        <dbReference type="SAM" id="MobiDB-lite"/>
    </source>
</evidence>
<keyword evidence="2" id="KW-0472">Membrane</keyword>
<dbReference type="GO" id="GO:0005789">
    <property type="term" value="C:endoplasmic reticulum membrane"/>
    <property type="evidence" value="ECO:0007669"/>
    <property type="project" value="TreeGrafter"/>
</dbReference>
<dbReference type="GO" id="GO:0004143">
    <property type="term" value="F:ATP-dependent diacylglycerol kinase activity"/>
    <property type="evidence" value="ECO:0007669"/>
    <property type="project" value="InterPro"/>
</dbReference>
<gene>
    <name evidence="3" type="ORF">CPB83DRAFT_116592</name>
</gene>